<sequence length="58" mass="6034">MAAAAASSSSSSAAATPQGVTERRGIPAASFVEDVETYLRQAGLDVNSGLAFLQERYR</sequence>
<evidence type="ECO:0000256" key="1">
    <source>
        <dbReference type="SAM" id="MobiDB-lite"/>
    </source>
</evidence>
<evidence type="ECO:0000313" key="2">
    <source>
        <dbReference type="EMBL" id="BAT17662.1"/>
    </source>
</evidence>
<dbReference type="Gramene" id="Os12t0562900-02">
    <property type="protein sequence ID" value="Os12t0562900-02"/>
    <property type="gene ID" value="Os12g0562900"/>
</dbReference>
<accession>A0A0P0YBE9</accession>
<proteinExistence type="evidence at protein level"/>
<keyword evidence="3" id="KW-1185">Reference proteome</keyword>
<dbReference type="Proteomes" id="UP000059680">
    <property type="component" value="Chromosome 12"/>
</dbReference>
<dbReference type="AlphaFoldDB" id="A0A0P0YBE9"/>
<keyword evidence="4 5" id="KW-1267">Proteomics identification</keyword>
<dbReference type="ExpressionAtlas" id="A0A0P0YBE9">
    <property type="expression patterns" value="baseline and differential"/>
</dbReference>
<evidence type="ECO:0007829" key="4">
    <source>
        <dbReference type="PeptideAtlas" id="A0A0P0YBE9"/>
    </source>
</evidence>
<evidence type="ECO:0000313" key="3">
    <source>
        <dbReference type="Proteomes" id="UP000059680"/>
    </source>
</evidence>
<name>A0A0P0YBE9_ORYSJ</name>
<organism evidence="2 3">
    <name type="scientific">Oryza sativa subsp. japonica</name>
    <name type="common">Rice</name>
    <dbReference type="NCBI Taxonomy" id="39947"/>
    <lineage>
        <taxon>Eukaryota</taxon>
        <taxon>Viridiplantae</taxon>
        <taxon>Streptophyta</taxon>
        <taxon>Embryophyta</taxon>
        <taxon>Tracheophyta</taxon>
        <taxon>Spermatophyta</taxon>
        <taxon>Magnoliopsida</taxon>
        <taxon>Liliopsida</taxon>
        <taxon>Poales</taxon>
        <taxon>Poaceae</taxon>
        <taxon>BOP clade</taxon>
        <taxon>Oryzoideae</taxon>
        <taxon>Oryzeae</taxon>
        <taxon>Oryzinae</taxon>
        <taxon>Oryza</taxon>
        <taxon>Oryza sativa</taxon>
    </lineage>
</organism>
<reference evidence="2 3" key="2">
    <citation type="journal article" date="2013" name="Plant Cell Physiol.">
        <title>Rice Annotation Project Database (RAP-DB): an integrative and interactive database for rice genomics.</title>
        <authorList>
            <person name="Sakai H."/>
            <person name="Lee S.S."/>
            <person name="Tanaka T."/>
            <person name="Numa H."/>
            <person name="Kim J."/>
            <person name="Kawahara Y."/>
            <person name="Wakimoto H."/>
            <person name="Yang C.C."/>
            <person name="Iwamoto M."/>
            <person name="Abe T."/>
            <person name="Yamada Y."/>
            <person name="Muto A."/>
            <person name="Inokuchi H."/>
            <person name="Ikemura T."/>
            <person name="Matsumoto T."/>
            <person name="Sasaki T."/>
            <person name="Itoh T."/>
        </authorList>
    </citation>
    <scope>NUCLEOTIDE SEQUENCE [LARGE SCALE GENOMIC DNA]</scope>
    <source>
        <strain evidence="3">cv. Nipponbare</strain>
    </source>
</reference>
<reference evidence="3" key="1">
    <citation type="journal article" date="2005" name="Nature">
        <title>The map-based sequence of the rice genome.</title>
        <authorList>
            <consortium name="International rice genome sequencing project (IRGSP)"/>
            <person name="Matsumoto T."/>
            <person name="Wu J."/>
            <person name="Kanamori H."/>
            <person name="Katayose Y."/>
            <person name="Fujisawa M."/>
            <person name="Namiki N."/>
            <person name="Mizuno H."/>
            <person name="Yamamoto K."/>
            <person name="Antonio B.A."/>
            <person name="Baba T."/>
            <person name="Sakata K."/>
            <person name="Nagamura Y."/>
            <person name="Aoki H."/>
            <person name="Arikawa K."/>
            <person name="Arita K."/>
            <person name="Bito T."/>
            <person name="Chiden Y."/>
            <person name="Fujitsuka N."/>
            <person name="Fukunaka R."/>
            <person name="Hamada M."/>
            <person name="Harada C."/>
            <person name="Hayashi A."/>
            <person name="Hijishita S."/>
            <person name="Honda M."/>
            <person name="Hosokawa S."/>
            <person name="Ichikawa Y."/>
            <person name="Idonuma A."/>
            <person name="Iijima M."/>
            <person name="Ikeda M."/>
            <person name="Ikeno M."/>
            <person name="Ito K."/>
            <person name="Ito S."/>
            <person name="Ito T."/>
            <person name="Ito Y."/>
            <person name="Ito Y."/>
            <person name="Iwabuchi A."/>
            <person name="Kamiya K."/>
            <person name="Karasawa W."/>
            <person name="Kurita K."/>
            <person name="Katagiri S."/>
            <person name="Kikuta A."/>
            <person name="Kobayashi H."/>
            <person name="Kobayashi N."/>
            <person name="Machita K."/>
            <person name="Maehara T."/>
            <person name="Masukawa M."/>
            <person name="Mizubayashi T."/>
            <person name="Mukai Y."/>
            <person name="Nagasaki H."/>
            <person name="Nagata Y."/>
            <person name="Naito S."/>
            <person name="Nakashima M."/>
            <person name="Nakama Y."/>
            <person name="Nakamichi Y."/>
            <person name="Nakamura M."/>
            <person name="Meguro A."/>
            <person name="Negishi M."/>
            <person name="Ohta I."/>
            <person name="Ohta T."/>
            <person name="Okamoto M."/>
            <person name="Ono N."/>
            <person name="Saji S."/>
            <person name="Sakaguchi M."/>
            <person name="Sakai K."/>
            <person name="Shibata M."/>
            <person name="Shimokawa T."/>
            <person name="Song J."/>
            <person name="Takazaki Y."/>
            <person name="Terasawa K."/>
            <person name="Tsugane M."/>
            <person name="Tsuji K."/>
            <person name="Ueda S."/>
            <person name="Waki K."/>
            <person name="Yamagata H."/>
            <person name="Yamamoto M."/>
            <person name="Yamamoto S."/>
            <person name="Yamane H."/>
            <person name="Yoshiki S."/>
            <person name="Yoshihara R."/>
            <person name="Yukawa K."/>
            <person name="Zhong H."/>
            <person name="Yano M."/>
            <person name="Yuan Q."/>
            <person name="Ouyang S."/>
            <person name="Liu J."/>
            <person name="Jones K.M."/>
            <person name="Gansberger K."/>
            <person name="Moffat K."/>
            <person name="Hill J."/>
            <person name="Bera J."/>
            <person name="Fadrosh D."/>
            <person name="Jin S."/>
            <person name="Johri S."/>
            <person name="Kim M."/>
            <person name="Overton L."/>
            <person name="Reardon M."/>
            <person name="Tsitrin T."/>
            <person name="Vuong H."/>
            <person name="Weaver B."/>
            <person name="Ciecko A."/>
            <person name="Tallon L."/>
            <person name="Jackson J."/>
            <person name="Pai G."/>
            <person name="Aken S.V."/>
            <person name="Utterback T."/>
            <person name="Reidmuller S."/>
            <person name="Feldblyum T."/>
            <person name="Hsiao J."/>
            <person name="Zismann V."/>
            <person name="Iobst S."/>
            <person name="de Vazeille A.R."/>
            <person name="Buell C.R."/>
            <person name="Ying K."/>
            <person name="Li Y."/>
            <person name="Lu T."/>
            <person name="Huang Y."/>
            <person name="Zhao Q."/>
            <person name="Feng Q."/>
            <person name="Zhang L."/>
            <person name="Zhu J."/>
            <person name="Weng Q."/>
            <person name="Mu J."/>
            <person name="Lu Y."/>
            <person name="Fan D."/>
            <person name="Liu Y."/>
            <person name="Guan J."/>
            <person name="Zhang Y."/>
            <person name="Yu S."/>
            <person name="Liu X."/>
            <person name="Zhang Y."/>
            <person name="Hong G."/>
            <person name="Han B."/>
            <person name="Choisne N."/>
            <person name="Demange N."/>
            <person name="Orjeda G."/>
            <person name="Samain S."/>
            <person name="Cattolico L."/>
            <person name="Pelletier E."/>
            <person name="Couloux A."/>
            <person name="Segurens B."/>
            <person name="Wincker P."/>
            <person name="D'Hont A."/>
            <person name="Scarpelli C."/>
            <person name="Weissenbach J."/>
            <person name="Salanoubat M."/>
            <person name="Quetier F."/>
            <person name="Yu Y."/>
            <person name="Kim H.R."/>
            <person name="Rambo T."/>
            <person name="Currie J."/>
            <person name="Collura K."/>
            <person name="Luo M."/>
            <person name="Yang T."/>
            <person name="Ammiraju J.S.S."/>
            <person name="Engler F."/>
            <person name="Soderlund C."/>
            <person name="Wing R.A."/>
            <person name="Palmer L.E."/>
            <person name="de la Bastide M."/>
            <person name="Spiegel L."/>
            <person name="Nascimento L."/>
            <person name="Zutavern T."/>
            <person name="O'Shaughnessy A."/>
            <person name="Dike S."/>
            <person name="Dedhia N."/>
            <person name="Preston R."/>
            <person name="Balija V."/>
            <person name="McCombie W.R."/>
            <person name="Chow T."/>
            <person name="Chen H."/>
            <person name="Chung M."/>
            <person name="Chen C."/>
            <person name="Shaw J."/>
            <person name="Wu H."/>
            <person name="Hsiao K."/>
            <person name="Chao Y."/>
            <person name="Chu M."/>
            <person name="Cheng C."/>
            <person name="Hour A."/>
            <person name="Lee P."/>
            <person name="Lin S."/>
            <person name="Lin Y."/>
            <person name="Liou J."/>
            <person name="Liu S."/>
            <person name="Hsing Y."/>
            <person name="Raghuvanshi S."/>
            <person name="Mohanty A."/>
            <person name="Bharti A.K."/>
            <person name="Gaur A."/>
            <person name="Gupta V."/>
            <person name="Kumar D."/>
            <person name="Ravi V."/>
            <person name="Vij S."/>
            <person name="Kapur A."/>
            <person name="Khurana P."/>
            <person name="Khurana P."/>
            <person name="Khurana J.P."/>
            <person name="Tyagi A.K."/>
            <person name="Gaikwad K."/>
            <person name="Singh A."/>
            <person name="Dalal V."/>
            <person name="Srivastava S."/>
            <person name="Dixit A."/>
            <person name="Pal A.K."/>
            <person name="Ghazi I.A."/>
            <person name="Yadav M."/>
            <person name="Pandit A."/>
            <person name="Bhargava A."/>
            <person name="Sureshbabu K."/>
            <person name="Batra K."/>
            <person name="Sharma T.R."/>
            <person name="Mohapatra T."/>
            <person name="Singh N.K."/>
            <person name="Messing J."/>
            <person name="Nelson A.B."/>
            <person name="Fuks G."/>
            <person name="Kavchok S."/>
            <person name="Keizer G."/>
            <person name="Linton E."/>
            <person name="Llaca V."/>
            <person name="Song R."/>
            <person name="Tanyolac B."/>
            <person name="Young S."/>
            <person name="Ho-Il K."/>
            <person name="Hahn J.H."/>
            <person name="Sangsakoo G."/>
            <person name="Vanavichit A."/>
            <person name="de Mattos Luiz.A.T."/>
            <person name="Zimmer P.D."/>
            <person name="Malone G."/>
            <person name="Dellagostin O."/>
            <person name="de Oliveira A.C."/>
            <person name="Bevan M."/>
            <person name="Bancroft I."/>
            <person name="Minx P."/>
            <person name="Cordum H."/>
            <person name="Wilson R."/>
            <person name="Cheng Z."/>
            <person name="Jin W."/>
            <person name="Jiang J."/>
            <person name="Leong S.A."/>
            <person name="Iwama H."/>
            <person name="Gojobori T."/>
            <person name="Itoh T."/>
            <person name="Niimura Y."/>
            <person name="Fujii Y."/>
            <person name="Habara T."/>
            <person name="Sakai H."/>
            <person name="Sato Y."/>
            <person name="Wilson G."/>
            <person name="Kumar K."/>
            <person name="McCouch S."/>
            <person name="Juretic N."/>
            <person name="Hoen D."/>
            <person name="Wright S."/>
            <person name="Bruskiewich R."/>
            <person name="Bureau T."/>
            <person name="Miyao A."/>
            <person name="Hirochika H."/>
            <person name="Nishikawa T."/>
            <person name="Kadowaki K."/>
            <person name="Sugiura M."/>
            <person name="Burr B."/>
            <person name="Sasaki T."/>
        </authorList>
    </citation>
    <scope>NUCLEOTIDE SEQUENCE [LARGE SCALE GENOMIC DNA]</scope>
    <source>
        <strain evidence="3">cv. Nipponbare</strain>
    </source>
</reference>
<feature type="compositionally biased region" description="Low complexity" evidence="1">
    <location>
        <begin position="1"/>
        <end position="15"/>
    </location>
</feature>
<dbReference type="EMBL" id="AP014968">
    <property type="protein sequence ID" value="BAT17662.1"/>
    <property type="molecule type" value="Genomic_DNA"/>
</dbReference>
<gene>
    <name evidence="2" type="ordered locus">Os12g0562900</name>
    <name evidence="2" type="ORF">OSNPB_120562900</name>
</gene>
<evidence type="ECO:0007829" key="5">
    <source>
        <dbReference type="ProteomicsDB" id="A0A0P0YBE9"/>
    </source>
</evidence>
<feature type="region of interest" description="Disordered" evidence="1">
    <location>
        <begin position="1"/>
        <end position="25"/>
    </location>
</feature>
<reference evidence="2 3" key="3">
    <citation type="journal article" date="2013" name="Rice">
        <title>Improvement of the Oryza sativa Nipponbare reference genome using next generation sequence and optical map data.</title>
        <authorList>
            <person name="Kawahara Y."/>
            <person name="de la Bastide M."/>
            <person name="Hamilton J.P."/>
            <person name="Kanamori H."/>
            <person name="McCombie W.R."/>
            <person name="Ouyang S."/>
            <person name="Schwartz D.C."/>
            <person name="Tanaka T."/>
            <person name="Wu J."/>
            <person name="Zhou S."/>
            <person name="Childs K.L."/>
            <person name="Davidson R.M."/>
            <person name="Lin H."/>
            <person name="Quesada-Ocampo L."/>
            <person name="Vaillancourt B."/>
            <person name="Sakai H."/>
            <person name="Lee S.S."/>
            <person name="Kim J."/>
            <person name="Numa H."/>
            <person name="Itoh T."/>
            <person name="Buell C.R."/>
            <person name="Matsumoto T."/>
        </authorList>
    </citation>
    <scope>NUCLEOTIDE SEQUENCE [LARGE SCALE GENOMIC DNA]</scope>
    <source>
        <strain evidence="3">cv. Nipponbare</strain>
    </source>
</reference>
<protein>
    <submittedName>
        <fullName evidence="2">Os12g0562900 protein</fullName>
    </submittedName>
</protein>